<dbReference type="GO" id="GO:0032790">
    <property type="term" value="P:ribosome disassembly"/>
    <property type="evidence" value="ECO:0007669"/>
    <property type="project" value="TreeGrafter"/>
</dbReference>
<dbReference type="Gene3D" id="3.30.70.240">
    <property type="match status" value="1"/>
</dbReference>
<dbReference type="SUPFAM" id="SSF54211">
    <property type="entry name" value="Ribosomal protein S5 domain 2-like"/>
    <property type="match status" value="1"/>
</dbReference>
<comment type="caution">
    <text evidence="8">The sequence shown here is derived from an EMBL/GenBank/DDBJ whole genome shotgun (WGS) entry which is preliminary data.</text>
</comment>
<dbReference type="SUPFAM" id="SSF52540">
    <property type="entry name" value="P-loop containing nucleoside triphosphate hydrolases"/>
    <property type="match status" value="1"/>
</dbReference>
<dbReference type="CDD" id="cd01434">
    <property type="entry name" value="EFG_mtEFG1_IV"/>
    <property type="match status" value="1"/>
</dbReference>
<evidence type="ECO:0000256" key="5">
    <source>
        <dbReference type="ARBA" id="ARBA00023134"/>
    </source>
</evidence>
<keyword evidence="2" id="KW-0547">Nucleotide-binding</keyword>
<dbReference type="Pfam" id="PF22042">
    <property type="entry name" value="EF-G_D2"/>
    <property type="match status" value="1"/>
</dbReference>
<dbReference type="Gene3D" id="3.40.50.300">
    <property type="entry name" value="P-loop containing nucleotide triphosphate hydrolases"/>
    <property type="match status" value="1"/>
</dbReference>
<evidence type="ECO:0000313" key="9">
    <source>
        <dbReference type="Proteomes" id="UP000035170"/>
    </source>
</evidence>
<evidence type="ECO:0000256" key="1">
    <source>
        <dbReference type="ARBA" id="ARBA00017872"/>
    </source>
</evidence>
<dbReference type="InterPro" id="IPR035647">
    <property type="entry name" value="EFG_III/V"/>
</dbReference>
<dbReference type="Pfam" id="PF14492">
    <property type="entry name" value="EFG_III"/>
    <property type="match status" value="1"/>
</dbReference>
<dbReference type="InterPro" id="IPR000795">
    <property type="entry name" value="T_Tr_GTP-bd_dom"/>
</dbReference>
<dbReference type="PANTHER" id="PTHR43261">
    <property type="entry name" value="TRANSLATION ELONGATION FACTOR G-RELATED"/>
    <property type="match status" value="1"/>
</dbReference>
<dbReference type="InterPro" id="IPR047872">
    <property type="entry name" value="EFG_IV"/>
</dbReference>
<dbReference type="SMART" id="SM00838">
    <property type="entry name" value="EFG_C"/>
    <property type="match status" value="1"/>
</dbReference>
<keyword evidence="3 8" id="KW-0251">Elongation factor</keyword>
<dbReference type="SMART" id="SM00889">
    <property type="entry name" value="EFG_IV"/>
    <property type="match status" value="1"/>
</dbReference>
<evidence type="ECO:0000313" key="8">
    <source>
        <dbReference type="EMBL" id="KLN53307.1"/>
    </source>
</evidence>
<proteinExistence type="predicted"/>
<dbReference type="PANTHER" id="PTHR43261:SF6">
    <property type="entry name" value="ELONGATION FACTOR G-LIKE PROTEIN"/>
    <property type="match status" value="1"/>
</dbReference>
<evidence type="ECO:0000256" key="4">
    <source>
        <dbReference type="ARBA" id="ARBA00022917"/>
    </source>
</evidence>
<sequence>MPSRSNGLVAEMKAVRTLALVGAAAAGKSSLAESLLHKAGAIAACGSIERGSTVSDHDPLERRMQHSLNASVMHLTHAGTRIHFIDTPGGPDFLGQSLPALEAVETAAVVINAATGIEPMTVRMMEYAASRHLARMIIVNKIDSQGVSLAGLLADIQATFGRECLPLNLPDGVGRQVVDCFFNRFGQSDFGPVEAAHRALVEQVVEVDAAFVDRYLEEGDVDPAELHAPLEQALREGHLIPVCFVSSRSGAGVAELLDVIVKLLPDPSEANPPDFIVGEGAQAKPMEARPDPSLHVLAHVFKVTIDPYVGKMGILRVHQGTLTRDSQLYIGDGRKPFKVGHLFMLQGKDHVEVSHAVPGDIVAVAKVEEIHFDAVLHDAAEDSHVHLAPLVFPVPVYGLAVEPKRRGDEQRAWEILGKLAAEDPCLRIEHVAATNETVLYGLGELHLRIVLERLREVYRFEVQTRQPRIAYRETVTAPAAGHHRHKKQTGGAGQFGEVFLRIEPLARGAGFQFADEVRGGAIPGQFIPAVEKGVREVLAYGAIAGYPVVDVRVVVHDGKHHSVDSKDIAFATAGRKAFMAAIREARPVVLEPIVQIEIAVPEHSVGDVTSDLSSRRGLVTGTSGLGGGTVAIGGQVPEAELANYQSRLNAMTSGQGRYTVALSHYEAVPPAVQQTLMSQYRVRDED</sequence>
<dbReference type="Gene3D" id="3.30.230.10">
    <property type="match status" value="1"/>
</dbReference>
<dbReference type="Pfam" id="PF03764">
    <property type="entry name" value="EFG_IV"/>
    <property type="match status" value="1"/>
</dbReference>
<dbReference type="InterPro" id="IPR014721">
    <property type="entry name" value="Ribsml_uS5_D2-typ_fold_subgr"/>
</dbReference>
<dbReference type="CDD" id="cd03713">
    <property type="entry name" value="EFG_mtEFG_C"/>
    <property type="match status" value="1"/>
</dbReference>
<dbReference type="SUPFAM" id="SSF50447">
    <property type="entry name" value="Translation proteins"/>
    <property type="match status" value="1"/>
</dbReference>
<dbReference type="InterPro" id="IPR027417">
    <property type="entry name" value="P-loop_NTPase"/>
</dbReference>
<dbReference type="Proteomes" id="UP000035170">
    <property type="component" value="Unassembled WGS sequence"/>
</dbReference>
<dbReference type="NCBIfam" id="NF009381">
    <property type="entry name" value="PRK12740.1-5"/>
    <property type="match status" value="1"/>
</dbReference>
<dbReference type="NCBIfam" id="NF009891">
    <property type="entry name" value="PRK13351.1-1"/>
    <property type="match status" value="1"/>
</dbReference>
<dbReference type="RefSeq" id="WP_047786870.1">
    <property type="nucleotide sequence ID" value="NZ_JZWI01000036.1"/>
</dbReference>
<evidence type="ECO:0000256" key="2">
    <source>
        <dbReference type="ARBA" id="ARBA00022741"/>
    </source>
</evidence>
<feature type="domain" description="Tr-type G" evidence="7">
    <location>
        <begin position="13"/>
        <end position="268"/>
    </location>
</feature>
<dbReference type="InterPro" id="IPR035649">
    <property type="entry name" value="EFG_V"/>
</dbReference>
<gene>
    <name evidence="8" type="primary">fusA2</name>
    <name evidence="8" type="ORF">VPARA_56230</name>
</gene>
<accession>A0A0H2LXT1</accession>
<dbReference type="PROSITE" id="PS51722">
    <property type="entry name" value="G_TR_2"/>
    <property type="match status" value="1"/>
</dbReference>
<name>A0A0H2LXT1_VARPD</name>
<dbReference type="GO" id="GO:0003746">
    <property type="term" value="F:translation elongation factor activity"/>
    <property type="evidence" value="ECO:0007669"/>
    <property type="project" value="UniProtKB-KW"/>
</dbReference>
<dbReference type="InterPro" id="IPR009000">
    <property type="entry name" value="Transl_B-barrel_sf"/>
</dbReference>
<evidence type="ECO:0000256" key="6">
    <source>
        <dbReference type="ARBA" id="ARBA00024731"/>
    </source>
</evidence>
<dbReference type="InterPro" id="IPR000640">
    <property type="entry name" value="EFG_V-like"/>
</dbReference>
<dbReference type="Pfam" id="PF00679">
    <property type="entry name" value="EFG_C"/>
    <property type="match status" value="1"/>
</dbReference>
<dbReference type="EMBL" id="JZWI01000036">
    <property type="protein sequence ID" value="KLN53307.1"/>
    <property type="molecule type" value="Genomic_DNA"/>
</dbReference>
<dbReference type="GO" id="GO:0005525">
    <property type="term" value="F:GTP binding"/>
    <property type="evidence" value="ECO:0007669"/>
    <property type="project" value="UniProtKB-KW"/>
</dbReference>
<organism evidence="8 9">
    <name type="scientific">Variovorax paradoxus</name>
    <dbReference type="NCBI Taxonomy" id="34073"/>
    <lineage>
        <taxon>Bacteria</taxon>
        <taxon>Pseudomonadati</taxon>
        <taxon>Pseudomonadota</taxon>
        <taxon>Betaproteobacteria</taxon>
        <taxon>Burkholderiales</taxon>
        <taxon>Comamonadaceae</taxon>
        <taxon>Variovorax</taxon>
    </lineage>
</organism>
<keyword evidence="5" id="KW-0342">GTP-binding</keyword>
<dbReference type="InterPro" id="IPR041095">
    <property type="entry name" value="EFG_II"/>
</dbReference>
<dbReference type="PATRIC" id="fig|34073.19.peg.5764"/>
<evidence type="ECO:0000259" key="7">
    <source>
        <dbReference type="PROSITE" id="PS51722"/>
    </source>
</evidence>
<dbReference type="GO" id="GO:0097216">
    <property type="term" value="F:guanosine tetraphosphate binding"/>
    <property type="evidence" value="ECO:0007669"/>
    <property type="project" value="UniProtKB-ARBA"/>
</dbReference>
<keyword evidence="9" id="KW-1185">Reference proteome</keyword>
<reference evidence="8 9" key="1">
    <citation type="submission" date="2015-03" db="EMBL/GenBank/DDBJ databases">
        <title>Genome sequence of Variovorax paradoxus TBEA6.</title>
        <authorList>
            <person name="Poehlein A."/>
            <person name="Schuldes J."/>
            <person name="Wuebbeler J.H."/>
            <person name="Hiessl S."/>
            <person name="Steinbuechel A."/>
            <person name="Daniel R."/>
        </authorList>
    </citation>
    <scope>NUCLEOTIDE SEQUENCE [LARGE SCALE GENOMIC DNA]</scope>
    <source>
        <strain evidence="8 9">TBEA6</strain>
    </source>
</reference>
<dbReference type="Gene3D" id="2.40.30.10">
    <property type="entry name" value="Translation factors"/>
    <property type="match status" value="1"/>
</dbReference>
<keyword evidence="4" id="KW-0648">Protein biosynthesis</keyword>
<dbReference type="Gene3D" id="3.30.70.870">
    <property type="entry name" value="Elongation Factor G (Translational Gtpase), domain 3"/>
    <property type="match status" value="1"/>
</dbReference>
<dbReference type="InterPro" id="IPR053905">
    <property type="entry name" value="EF-G-like_DII"/>
</dbReference>
<protein>
    <recommendedName>
        <fullName evidence="1">Elongation factor G</fullName>
    </recommendedName>
</protein>
<dbReference type="SUPFAM" id="SSF54980">
    <property type="entry name" value="EF-G C-terminal domain-like"/>
    <property type="match status" value="2"/>
</dbReference>
<dbReference type="FunFam" id="3.30.230.10:FF:000003">
    <property type="entry name" value="Elongation factor G"/>
    <property type="match status" value="1"/>
</dbReference>
<dbReference type="AlphaFoldDB" id="A0A0H2LXT1"/>
<dbReference type="InterPro" id="IPR005517">
    <property type="entry name" value="Transl_elong_EFG/EF2_IV"/>
</dbReference>
<evidence type="ECO:0000256" key="3">
    <source>
        <dbReference type="ARBA" id="ARBA00022768"/>
    </source>
</evidence>
<dbReference type="FunFam" id="3.30.70.240:FF:000001">
    <property type="entry name" value="Elongation factor G"/>
    <property type="match status" value="1"/>
</dbReference>
<dbReference type="Pfam" id="PF00009">
    <property type="entry name" value="GTP_EFTU"/>
    <property type="match status" value="1"/>
</dbReference>
<comment type="function">
    <text evidence="6">Catalyzes the GTP-dependent ribosomal translocation step during translation elongation. During this step, the ribosome changes from the pre-translocational (PRE) to the post-translocational (POST) state as the newly formed A-site-bound peptidyl-tRNA and P-site-bound deacylated tRNA move to the P and E sites, respectively. Catalyzes the coordinated movement of the two tRNA molecules, the mRNA and conformational changes in the ribosome.</text>
</comment>
<dbReference type="GO" id="GO:0003924">
    <property type="term" value="F:GTPase activity"/>
    <property type="evidence" value="ECO:0007669"/>
    <property type="project" value="InterPro"/>
</dbReference>
<dbReference type="InterPro" id="IPR020568">
    <property type="entry name" value="Ribosomal_Su5_D2-typ_SF"/>
</dbReference>